<proteinExistence type="predicted"/>
<dbReference type="InterPro" id="IPR001810">
    <property type="entry name" value="F-box_dom"/>
</dbReference>
<organism evidence="3 4">
    <name type="scientific">Acer negundo</name>
    <name type="common">Box elder</name>
    <dbReference type="NCBI Taxonomy" id="4023"/>
    <lineage>
        <taxon>Eukaryota</taxon>
        <taxon>Viridiplantae</taxon>
        <taxon>Streptophyta</taxon>
        <taxon>Embryophyta</taxon>
        <taxon>Tracheophyta</taxon>
        <taxon>Spermatophyta</taxon>
        <taxon>Magnoliopsida</taxon>
        <taxon>eudicotyledons</taxon>
        <taxon>Gunneridae</taxon>
        <taxon>Pentapetalae</taxon>
        <taxon>rosids</taxon>
        <taxon>malvids</taxon>
        <taxon>Sapindales</taxon>
        <taxon>Sapindaceae</taxon>
        <taxon>Hippocastanoideae</taxon>
        <taxon>Acereae</taxon>
        <taxon>Acer</taxon>
    </lineage>
</organism>
<protein>
    <recommendedName>
        <fullName evidence="2">F-box domain-containing protein</fullName>
    </recommendedName>
</protein>
<gene>
    <name evidence="3" type="ORF">LWI28_016027</name>
</gene>
<sequence>MDRILELNVIDLKIVEDGIGVVDRISELPDFIIHHIMSYLSSEKVAQMSVLSRRWNYLRISFPILVFNRWKKKSSRERTDEFLRFVDASILSFCELQVPLQKFRLCITVHDVEGVTSLLDKWIELAVAHEVKELDLNVKMDSDSEADSDGDDDVETDGDGDGDGDGGGGDGDGNGNSMYSA</sequence>
<evidence type="ECO:0000313" key="4">
    <source>
        <dbReference type="Proteomes" id="UP001064489"/>
    </source>
</evidence>
<accession>A0AAD5JQG9</accession>
<keyword evidence="4" id="KW-1185">Reference proteome</keyword>
<reference evidence="3 4" key="1">
    <citation type="journal article" date="2022" name="Plant J.">
        <title>Strategies of tolerance reflected in two North American maple genomes.</title>
        <authorList>
            <person name="McEvoy S.L."/>
            <person name="Sezen U.U."/>
            <person name="Trouern-Trend A."/>
            <person name="McMahon S.M."/>
            <person name="Schaberg P.G."/>
            <person name="Yang J."/>
            <person name="Wegrzyn J.L."/>
            <person name="Swenson N.G."/>
        </authorList>
    </citation>
    <scope>NUCLEOTIDE SEQUENCE [LARGE SCALE GENOMIC DNA]</scope>
    <source>
        <strain evidence="3">91603</strain>
    </source>
</reference>
<feature type="compositionally biased region" description="Acidic residues" evidence="1">
    <location>
        <begin position="143"/>
        <end position="164"/>
    </location>
</feature>
<feature type="domain" description="F-box" evidence="2">
    <location>
        <begin position="22"/>
        <end position="73"/>
    </location>
</feature>
<dbReference type="AlphaFoldDB" id="A0AAD5JQG9"/>
<feature type="region of interest" description="Disordered" evidence="1">
    <location>
        <begin position="139"/>
        <end position="181"/>
    </location>
</feature>
<evidence type="ECO:0000256" key="1">
    <source>
        <dbReference type="SAM" id="MobiDB-lite"/>
    </source>
</evidence>
<dbReference type="SUPFAM" id="SSF81383">
    <property type="entry name" value="F-box domain"/>
    <property type="match status" value="1"/>
</dbReference>
<dbReference type="PANTHER" id="PTHR34223">
    <property type="entry name" value="OS11G0201299 PROTEIN"/>
    <property type="match status" value="1"/>
</dbReference>
<dbReference type="InterPro" id="IPR036047">
    <property type="entry name" value="F-box-like_dom_sf"/>
</dbReference>
<dbReference type="InterPro" id="IPR053197">
    <property type="entry name" value="F-box_SCFL_complex_component"/>
</dbReference>
<dbReference type="PANTHER" id="PTHR34223:SF51">
    <property type="entry name" value="OS06G0556300 PROTEIN"/>
    <property type="match status" value="1"/>
</dbReference>
<evidence type="ECO:0000259" key="2">
    <source>
        <dbReference type="PROSITE" id="PS50181"/>
    </source>
</evidence>
<dbReference type="Pfam" id="PF00646">
    <property type="entry name" value="F-box"/>
    <property type="match status" value="1"/>
</dbReference>
<dbReference type="Proteomes" id="UP001064489">
    <property type="component" value="Chromosome 13"/>
</dbReference>
<dbReference type="PROSITE" id="PS50181">
    <property type="entry name" value="FBOX"/>
    <property type="match status" value="1"/>
</dbReference>
<feature type="compositionally biased region" description="Gly residues" evidence="1">
    <location>
        <begin position="165"/>
        <end position="174"/>
    </location>
</feature>
<dbReference type="Gene3D" id="1.20.1280.50">
    <property type="match status" value="1"/>
</dbReference>
<dbReference type="EMBL" id="JAJSOW010000002">
    <property type="protein sequence ID" value="KAI9198450.1"/>
    <property type="molecule type" value="Genomic_DNA"/>
</dbReference>
<name>A0AAD5JQG9_ACENE</name>
<evidence type="ECO:0000313" key="3">
    <source>
        <dbReference type="EMBL" id="KAI9198450.1"/>
    </source>
</evidence>
<comment type="caution">
    <text evidence="3">The sequence shown here is derived from an EMBL/GenBank/DDBJ whole genome shotgun (WGS) entry which is preliminary data.</text>
</comment>